<gene>
    <name evidence="1" type="ORF">IE53DRAFT_315317</name>
</gene>
<keyword evidence="2" id="KW-1185">Reference proteome</keyword>
<reference evidence="1 2" key="1">
    <citation type="journal article" date="2018" name="Mol. Biol. Evol.">
        <title>Broad Genomic Sampling Reveals a Smut Pathogenic Ancestry of the Fungal Clade Ustilaginomycotina.</title>
        <authorList>
            <person name="Kijpornyongpan T."/>
            <person name="Mondo S.J."/>
            <person name="Barry K."/>
            <person name="Sandor L."/>
            <person name="Lee J."/>
            <person name="Lipzen A."/>
            <person name="Pangilinan J."/>
            <person name="LaButti K."/>
            <person name="Hainaut M."/>
            <person name="Henrissat B."/>
            <person name="Grigoriev I.V."/>
            <person name="Spatafora J.W."/>
            <person name="Aime M.C."/>
        </authorList>
    </citation>
    <scope>NUCLEOTIDE SEQUENCE [LARGE SCALE GENOMIC DNA]</scope>
    <source>
        <strain evidence="1 2">SA 807</strain>
    </source>
</reference>
<organism evidence="1 2">
    <name type="scientific">Violaceomyces palustris</name>
    <dbReference type="NCBI Taxonomy" id="1673888"/>
    <lineage>
        <taxon>Eukaryota</taxon>
        <taxon>Fungi</taxon>
        <taxon>Dikarya</taxon>
        <taxon>Basidiomycota</taxon>
        <taxon>Ustilaginomycotina</taxon>
        <taxon>Ustilaginomycetes</taxon>
        <taxon>Violaceomycetales</taxon>
        <taxon>Violaceomycetaceae</taxon>
        <taxon>Violaceomyces</taxon>
    </lineage>
</organism>
<proteinExistence type="predicted"/>
<accession>A0ACD0NXW5</accession>
<dbReference type="EMBL" id="KZ819908">
    <property type="protein sequence ID" value="PWN50675.1"/>
    <property type="molecule type" value="Genomic_DNA"/>
</dbReference>
<sequence>MRICLGEEDPQDPPSDPSSSFPSQQIRTGLDLSSLRLYTRHENFGQDGRGGEERDPLKSWFWETWESMSPLHQRRLLTFVTGSDRFPLSGAKGVGMVITKRDVHHHHHLPLPRSSTCTCTLYLPSYPDRMVTSAKLEKVVELAYQGFGLK</sequence>
<name>A0ACD0NXW5_9BASI</name>
<protein>
    <submittedName>
        <fullName evidence="1">Uncharacterized protein</fullName>
    </submittedName>
</protein>
<evidence type="ECO:0000313" key="2">
    <source>
        <dbReference type="Proteomes" id="UP000245626"/>
    </source>
</evidence>
<dbReference type="Proteomes" id="UP000245626">
    <property type="component" value="Unassembled WGS sequence"/>
</dbReference>
<evidence type="ECO:0000313" key="1">
    <source>
        <dbReference type="EMBL" id="PWN50675.1"/>
    </source>
</evidence>